<dbReference type="GO" id="GO:0004523">
    <property type="term" value="F:RNA-DNA hybrid ribonuclease activity"/>
    <property type="evidence" value="ECO:0007669"/>
    <property type="project" value="InterPro"/>
</dbReference>
<name>A0AAD8VXX6_LOLMU</name>
<dbReference type="EMBL" id="JAUUTY010000006">
    <property type="protein sequence ID" value="KAK1621245.1"/>
    <property type="molecule type" value="Genomic_DNA"/>
</dbReference>
<proteinExistence type="predicted"/>
<dbReference type="InterPro" id="IPR002156">
    <property type="entry name" value="RNaseH_domain"/>
</dbReference>
<dbReference type="PANTHER" id="PTHR48475:SF2">
    <property type="entry name" value="RIBONUCLEASE H"/>
    <property type="match status" value="1"/>
</dbReference>
<organism evidence="2 3">
    <name type="scientific">Lolium multiflorum</name>
    <name type="common">Italian ryegrass</name>
    <name type="synonym">Lolium perenne subsp. multiflorum</name>
    <dbReference type="NCBI Taxonomy" id="4521"/>
    <lineage>
        <taxon>Eukaryota</taxon>
        <taxon>Viridiplantae</taxon>
        <taxon>Streptophyta</taxon>
        <taxon>Embryophyta</taxon>
        <taxon>Tracheophyta</taxon>
        <taxon>Spermatophyta</taxon>
        <taxon>Magnoliopsida</taxon>
        <taxon>Liliopsida</taxon>
        <taxon>Poales</taxon>
        <taxon>Poaceae</taxon>
        <taxon>BOP clade</taxon>
        <taxon>Pooideae</taxon>
        <taxon>Poodae</taxon>
        <taxon>Poeae</taxon>
        <taxon>Poeae Chloroplast Group 2 (Poeae type)</taxon>
        <taxon>Loliodinae</taxon>
        <taxon>Loliinae</taxon>
        <taxon>Lolium</taxon>
    </lineage>
</organism>
<comment type="caution">
    <text evidence="2">The sequence shown here is derived from an EMBL/GenBank/DDBJ whole genome shotgun (WGS) entry which is preliminary data.</text>
</comment>
<feature type="domain" description="RNase H type-1" evidence="1">
    <location>
        <begin position="229"/>
        <end position="307"/>
    </location>
</feature>
<dbReference type="PANTHER" id="PTHR48475">
    <property type="entry name" value="RIBONUCLEASE H"/>
    <property type="match status" value="1"/>
</dbReference>
<accession>A0AAD8VXX6</accession>
<protein>
    <recommendedName>
        <fullName evidence="1">RNase H type-1 domain-containing protein</fullName>
    </recommendedName>
</protein>
<sequence>MVAMTFQCGGHGGSAAGGHRCRNSAPRTYEEYGDMPCLAHIDPANGKSSTNRNCKWSMISSPTRSRIQARRKHAHTAKEARARIRKRMKRVPRRWMRMTLRRIPKRLPWLTNPTPSSKSAGAYHTFLGTPAGDHPTIIPKECYALVVSPRIDGYDFSKFLMDGGASLNIMYLETLERMNLTKQVKQHPVPFSYHVIFGRPTYHKFHARECYIYNKLKIQVLTLQTIWREYEALLHGLCIAKEIGIKHIICYGDSDLVAQQVAGTWNARNSFMAAYRDEVDEIAKCFLGYEVKYVKRDDNTAADMLSKLGSGRKPIPPGIFLEHLRIPSVKGANLENPDVAVSLAKEVMAIIPAWTQPFLDYLIDRRLPEDEVLARQIIRRARSYTIVDGQLYKRSANGVFLKCVLMSTGASILVDSVGPPRAEVCRTAASFP</sequence>
<evidence type="ECO:0000313" key="2">
    <source>
        <dbReference type="EMBL" id="KAK1621245.1"/>
    </source>
</evidence>
<gene>
    <name evidence="2" type="ORF">QYE76_026762</name>
</gene>
<dbReference type="Gene3D" id="3.30.420.10">
    <property type="entry name" value="Ribonuclease H-like superfamily/Ribonuclease H"/>
    <property type="match status" value="1"/>
</dbReference>
<evidence type="ECO:0000313" key="3">
    <source>
        <dbReference type="Proteomes" id="UP001231189"/>
    </source>
</evidence>
<dbReference type="AlphaFoldDB" id="A0AAD8VXX6"/>
<reference evidence="2" key="1">
    <citation type="submission" date="2023-07" db="EMBL/GenBank/DDBJ databases">
        <title>A chromosome-level genome assembly of Lolium multiflorum.</title>
        <authorList>
            <person name="Chen Y."/>
            <person name="Copetti D."/>
            <person name="Kolliker R."/>
            <person name="Studer B."/>
        </authorList>
    </citation>
    <scope>NUCLEOTIDE SEQUENCE</scope>
    <source>
        <strain evidence="2">02402/16</strain>
        <tissue evidence="2">Leaf</tissue>
    </source>
</reference>
<evidence type="ECO:0000259" key="1">
    <source>
        <dbReference type="Pfam" id="PF13456"/>
    </source>
</evidence>
<dbReference type="Proteomes" id="UP001231189">
    <property type="component" value="Unassembled WGS sequence"/>
</dbReference>
<dbReference type="GO" id="GO:0003676">
    <property type="term" value="F:nucleic acid binding"/>
    <property type="evidence" value="ECO:0007669"/>
    <property type="project" value="InterPro"/>
</dbReference>
<keyword evidence="3" id="KW-1185">Reference proteome</keyword>
<dbReference type="SUPFAM" id="SSF53098">
    <property type="entry name" value="Ribonuclease H-like"/>
    <property type="match status" value="1"/>
</dbReference>
<dbReference type="Pfam" id="PF13456">
    <property type="entry name" value="RVT_3"/>
    <property type="match status" value="1"/>
</dbReference>
<dbReference type="InterPro" id="IPR012337">
    <property type="entry name" value="RNaseH-like_sf"/>
</dbReference>
<dbReference type="InterPro" id="IPR036397">
    <property type="entry name" value="RNaseH_sf"/>
</dbReference>